<gene>
    <name evidence="2" type="ORF">P3H78_19270</name>
</gene>
<keyword evidence="3" id="KW-1185">Reference proteome</keyword>
<accession>A0ABT6A8N3</accession>
<dbReference type="Proteomes" id="UP001221150">
    <property type="component" value="Unassembled WGS sequence"/>
</dbReference>
<protein>
    <recommendedName>
        <fullName evidence="4">Aminoglycoside phosphotransferase</fullName>
    </recommendedName>
</protein>
<feature type="region of interest" description="Disordered" evidence="1">
    <location>
        <begin position="76"/>
        <end position="127"/>
    </location>
</feature>
<evidence type="ECO:0000313" key="2">
    <source>
        <dbReference type="EMBL" id="MDF3300726.1"/>
    </source>
</evidence>
<dbReference type="RefSeq" id="WP_276110280.1">
    <property type="nucleotide sequence ID" value="NZ_JARJBB010000009.1"/>
</dbReference>
<sequence length="127" mass="13761">MDRTELVEALRAAGVPDAFYEVPGVPGLASAPAQVDASYFLRRDGDDWVVGLHERGQDRDVRRFGDEDAACRDLLDRLAPAPSPAPGPAAPLDELLADSEGIQRRAWEDFEGTEGRPEDEGDEGGRT</sequence>
<proteinExistence type="predicted"/>
<evidence type="ECO:0000313" key="3">
    <source>
        <dbReference type="Proteomes" id="UP001221150"/>
    </source>
</evidence>
<name>A0ABT6A8N3_9ACTN</name>
<reference evidence="2 3" key="1">
    <citation type="submission" date="2023-03" db="EMBL/GenBank/DDBJ databases">
        <title>Draft genome sequence of Streptomyces sp. K1PA1 isolated from peat swamp forest in Thailand.</title>
        <authorList>
            <person name="Klaysubun C."/>
            <person name="Duangmal K."/>
        </authorList>
    </citation>
    <scope>NUCLEOTIDE SEQUENCE [LARGE SCALE GENOMIC DNA]</scope>
    <source>
        <strain evidence="2 3">K1PA1</strain>
    </source>
</reference>
<evidence type="ECO:0000256" key="1">
    <source>
        <dbReference type="SAM" id="MobiDB-lite"/>
    </source>
</evidence>
<evidence type="ECO:0008006" key="4">
    <source>
        <dbReference type="Google" id="ProtNLM"/>
    </source>
</evidence>
<organism evidence="2 3">
    <name type="scientific">Streptomyces tropicalis</name>
    <dbReference type="NCBI Taxonomy" id="3034234"/>
    <lineage>
        <taxon>Bacteria</taxon>
        <taxon>Bacillati</taxon>
        <taxon>Actinomycetota</taxon>
        <taxon>Actinomycetes</taxon>
        <taxon>Kitasatosporales</taxon>
        <taxon>Streptomycetaceae</taxon>
        <taxon>Streptomyces</taxon>
    </lineage>
</organism>
<comment type="caution">
    <text evidence="2">The sequence shown here is derived from an EMBL/GenBank/DDBJ whole genome shotgun (WGS) entry which is preliminary data.</text>
</comment>
<dbReference type="EMBL" id="JARJBB010000009">
    <property type="protein sequence ID" value="MDF3300726.1"/>
    <property type="molecule type" value="Genomic_DNA"/>
</dbReference>
<feature type="compositionally biased region" description="Basic and acidic residues" evidence="1">
    <location>
        <begin position="101"/>
        <end position="127"/>
    </location>
</feature>